<gene>
    <name evidence="1" type="ORF">CFBP498_38070</name>
</gene>
<dbReference type="RefSeq" id="WP_074057806.1">
    <property type="nucleotide sequence ID" value="NZ_JAJTZF010000047.1"/>
</dbReference>
<sequence>MAVITPEQAGGRNVVAFLDMLAHSEGTSTSPATKNAGYDVIVTGADRKPEIFTDYSRHPFAGGRKSKAINSKGLTSNASGRYQFMLKDYAHYRDLLKLPDFGPLSQDRWALQLIKERRAIADIQAGRFVEAVAKVRNLWASLPGAGYGQPEHKIEKLIAAYTKAGGKVGSA</sequence>
<dbReference type="InterPro" id="IPR023346">
    <property type="entry name" value="Lysozyme-like_dom_sf"/>
</dbReference>
<keyword evidence="2" id="KW-1185">Reference proteome</keyword>
<dbReference type="CDD" id="cd00736">
    <property type="entry name" value="lambda_lys-like"/>
    <property type="match status" value="1"/>
</dbReference>
<dbReference type="Proteomes" id="UP000515406">
    <property type="component" value="Chromosome"/>
</dbReference>
<organism evidence="1 2">
    <name type="scientific">Xanthomonas hortorum pv. vitians</name>
    <dbReference type="NCBI Taxonomy" id="83224"/>
    <lineage>
        <taxon>Bacteria</taxon>
        <taxon>Pseudomonadati</taxon>
        <taxon>Pseudomonadota</taxon>
        <taxon>Gammaproteobacteria</taxon>
        <taxon>Lysobacterales</taxon>
        <taxon>Lysobacteraceae</taxon>
        <taxon>Xanthomonas</taxon>
    </lineage>
</organism>
<evidence type="ECO:0000313" key="1">
    <source>
        <dbReference type="EMBL" id="CAD0353125.1"/>
    </source>
</evidence>
<name>A0A6V7EPF0_9XANT</name>
<dbReference type="AlphaFoldDB" id="A0A6V7EPF0"/>
<dbReference type="EMBL" id="LR828257">
    <property type="protein sequence ID" value="CAD0353125.1"/>
    <property type="molecule type" value="Genomic_DNA"/>
</dbReference>
<protein>
    <submittedName>
        <fullName evidence="1">Uncharacterized protein</fullName>
    </submittedName>
</protein>
<evidence type="ECO:0000313" key="2">
    <source>
        <dbReference type="Proteomes" id="UP000515406"/>
    </source>
</evidence>
<dbReference type="SUPFAM" id="SSF53955">
    <property type="entry name" value="Lysozyme-like"/>
    <property type="match status" value="1"/>
</dbReference>
<reference evidence="1 2" key="1">
    <citation type="submission" date="2020-07" db="EMBL/GenBank/DDBJ databases">
        <authorList>
            <person name="Pothier F. J."/>
        </authorList>
    </citation>
    <scope>NUCLEOTIDE SEQUENCE [LARGE SCALE GENOMIC DNA]</scope>
    <source>
        <strain evidence="1 2">CFBP 498</strain>
    </source>
</reference>
<dbReference type="Gene3D" id="1.10.530.10">
    <property type="match status" value="1"/>
</dbReference>
<dbReference type="EMBL" id="LR828257">
    <property type="protein sequence ID" value="CAD0353118.1"/>
    <property type="molecule type" value="Genomic_DNA"/>
</dbReference>
<proteinExistence type="predicted"/>
<accession>A0A6V7EPF0</accession>